<reference evidence="1" key="1">
    <citation type="submission" date="2021-01" db="EMBL/GenBank/DDBJ databases">
        <title>A chromosome-scale assembly of European eel, Anguilla anguilla.</title>
        <authorList>
            <person name="Henkel C."/>
            <person name="Jong-Raadsen S.A."/>
            <person name="Dufour S."/>
            <person name="Weltzien F.-A."/>
            <person name="Palstra A.P."/>
            <person name="Pelster B."/>
            <person name="Spaink H.P."/>
            <person name="Van Den Thillart G.E."/>
            <person name="Jansen H."/>
            <person name="Zahm M."/>
            <person name="Klopp C."/>
            <person name="Cedric C."/>
            <person name="Louis A."/>
            <person name="Berthelot C."/>
            <person name="Parey E."/>
            <person name="Roest Crollius H."/>
            <person name="Montfort J."/>
            <person name="Robinson-Rechavi M."/>
            <person name="Bucao C."/>
            <person name="Bouchez O."/>
            <person name="Gislard M."/>
            <person name="Lluch J."/>
            <person name="Milhes M."/>
            <person name="Lampietro C."/>
            <person name="Lopez Roques C."/>
            <person name="Donnadieu C."/>
            <person name="Braasch I."/>
            <person name="Desvignes T."/>
            <person name="Postlethwait J."/>
            <person name="Bobe J."/>
            <person name="Guiguen Y."/>
            <person name="Dirks R."/>
        </authorList>
    </citation>
    <scope>NUCLEOTIDE SEQUENCE</scope>
    <source>
        <strain evidence="1">Tag_6206</strain>
        <tissue evidence="1">Liver</tissue>
    </source>
</reference>
<dbReference type="Proteomes" id="UP001044222">
    <property type="component" value="Unassembled WGS sequence"/>
</dbReference>
<proteinExistence type="predicted"/>
<dbReference type="AlphaFoldDB" id="A0A9D3MUR2"/>
<feature type="non-terminal residue" evidence="1">
    <location>
        <position position="1"/>
    </location>
</feature>
<accession>A0A9D3MUR2</accession>
<comment type="caution">
    <text evidence="1">The sequence shown here is derived from an EMBL/GenBank/DDBJ whole genome shotgun (WGS) entry which is preliminary data.</text>
</comment>
<protein>
    <submittedName>
        <fullName evidence="1">Uncharacterized protein</fullName>
    </submittedName>
</protein>
<evidence type="ECO:0000313" key="1">
    <source>
        <dbReference type="EMBL" id="KAG5853223.1"/>
    </source>
</evidence>
<organism evidence="1 2">
    <name type="scientific">Anguilla anguilla</name>
    <name type="common">European freshwater eel</name>
    <name type="synonym">Muraena anguilla</name>
    <dbReference type="NCBI Taxonomy" id="7936"/>
    <lineage>
        <taxon>Eukaryota</taxon>
        <taxon>Metazoa</taxon>
        <taxon>Chordata</taxon>
        <taxon>Craniata</taxon>
        <taxon>Vertebrata</taxon>
        <taxon>Euteleostomi</taxon>
        <taxon>Actinopterygii</taxon>
        <taxon>Neopterygii</taxon>
        <taxon>Teleostei</taxon>
        <taxon>Anguilliformes</taxon>
        <taxon>Anguillidae</taxon>
        <taxon>Anguilla</taxon>
    </lineage>
</organism>
<keyword evidence="2" id="KW-1185">Reference proteome</keyword>
<gene>
    <name evidence="1" type="ORF">ANANG_G00070810</name>
</gene>
<sequence length="94" mass="10294">ENGATAAKLAHTHNRLRAQSDCHFSPAGPHRVPSQRAVSSAVGQVGPCRVAWSEQGCQGRLVRCERQASIVSFAWMDKDKGDLRCEAGFSFRRV</sequence>
<evidence type="ECO:0000313" key="2">
    <source>
        <dbReference type="Proteomes" id="UP001044222"/>
    </source>
</evidence>
<name>A0A9D3MUR2_ANGAN</name>
<dbReference type="EMBL" id="JAFIRN010000003">
    <property type="protein sequence ID" value="KAG5853223.1"/>
    <property type="molecule type" value="Genomic_DNA"/>
</dbReference>